<dbReference type="GO" id="GO:0005509">
    <property type="term" value="F:calcium ion binding"/>
    <property type="evidence" value="ECO:0007669"/>
    <property type="project" value="InterPro"/>
</dbReference>
<dbReference type="InterPro" id="IPR002048">
    <property type="entry name" value="EF_hand_dom"/>
</dbReference>
<dbReference type="PROSITE" id="PS50222">
    <property type="entry name" value="EF_HAND_2"/>
    <property type="match status" value="2"/>
</dbReference>
<protein>
    <submittedName>
        <fullName evidence="2">Uncharacterized low-complexity protein</fullName>
    </submittedName>
</protein>
<dbReference type="InterPro" id="IPR018247">
    <property type="entry name" value="EF_Hand_1_Ca_BS"/>
</dbReference>
<sequence>MAPRQLGARCRVVCIALYLPVLQTYCHTKVRLARYIHDKPQRPNGSTFQPQWSCIMTQAKNTLGLLGAALIGSMALSNSAFAVEPLAQGYQLASAKVAGEGKCGEGKCGGSGKASQSEGKCGEGKCGAGAKAGAEGKCGEGKCGDASFAKTDSNHDGKVSRDEFLAVAKDRARDFDTIDRNHDGFISEQEAADHLKAIYQANGKAMPDGLFSHLTGKP</sequence>
<evidence type="ECO:0000313" key="2">
    <source>
        <dbReference type="EMBL" id="ABQ79424.1"/>
    </source>
</evidence>
<dbReference type="EMBL" id="CP000712">
    <property type="protein sequence ID" value="ABQ79424.1"/>
    <property type="molecule type" value="Genomic_DNA"/>
</dbReference>
<dbReference type="Pfam" id="PF13202">
    <property type="entry name" value="EF-hand_5"/>
    <property type="match status" value="2"/>
</dbReference>
<dbReference type="Gene3D" id="1.10.238.10">
    <property type="entry name" value="EF-hand"/>
    <property type="match status" value="1"/>
</dbReference>
<dbReference type="KEGG" id="ppf:Pput_3298"/>
<dbReference type="eggNOG" id="COG3767">
    <property type="taxonomic scope" value="Bacteria"/>
</dbReference>
<feature type="domain" description="EF-hand" evidence="1">
    <location>
        <begin position="148"/>
        <end position="174"/>
    </location>
</feature>
<dbReference type="SUPFAM" id="SSF47473">
    <property type="entry name" value="EF-hand"/>
    <property type="match status" value="1"/>
</dbReference>
<proteinExistence type="predicted"/>
<gene>
    <name evidence="2" type="ordered locus">Pput_3298</name>
</gene>
<evidence type="ECO:0000259" key="1">
    <source>
        <dbReference type="PROSITE" id="PS50222"/>
    </source>
</evidence>
<organism evidence="2">
    <name type="scientific">Pseudomonas putida (strain ATCC 700007 / DSM 6899 / JCM 31910 / BCRC 17059 / LMG 24140 / F1)</name>
    <dbReference type="NCBI Taxonomy" id="351746"/>
    <lineage>
        <taxon>Bacteria</taxon>
        <taxon>Pseudomonadati</taxon>
        <taxon>Pseudomonadota</taxon>
        <taxon>Gammaproteobacteria</taxon>
        <taxon>Pseudomonadales</taxon>
        <taxon>Pseudomonadaceae</taxon>
        <taxon>Pseudomonas</taxon>
    </lineage>
</organism>
<dbReference type="HOGENOM" id="CLU_114953_0_0_6"/>
<accession>A5W5L4</accession>
<name>A5W5L4_PSEP1</name>
<dbReference type="AlphaFoldDB" id="A5W5L4"/>
<dbReference type="InterPro" id="IPR011992">
    <property type="entry name" value="EF-hand-dom_pair"/>
</dbReference>
<dbReference type="PROSITE" id="PS00018">
    <property type="entry name" value="EF_HAND_1"/>
    <property type="match status" value="1"/>
</dbReference>
<reference evidence="2" key="1">
    <citation type="submission" date="2007-05" db="EMBL/GenBank/DDBJ databases">
        <title>Complete sequence of Pseudomonas putida F1.</title>
        <authorList>
            <consortium name="US DOE Joint Genome Institute"/>
            <person name="Copeland A."/>
            <person name="Lucas S."/>
            <person name="Lapidus A."/>
            <person name="Barry K."/>
            <person name="Detter J.C."/>
            <person name="Glavina del Rio T."/>
            <person name="Hammon N."/>
            <person name="Israni S."/>
            <person name="Dalin E."/>
            <person name="Tice H."/>
            <person name="Pitluck S."/>
            <person name="Chain P."/>
            <person name="Malfatti S."/>
            <person name="Shin M."/>
            <person name="Vergez L."/>
            <person name="Schmutz J."/>
            <person name="Larimer F."/>
            <person name="Land M."/>
            <person name="Hauser L."/>
            <person name="Kyrpides N."/>
            <person name="Lykidis A."/>
            <person name="Parales R."/>
            <person name="Richardson P."/>
        </authorList>
    </citation>
    <scope>NUCLEOTIDE SEQUENCE [LARGE SCALE GENOMIC DNA]</scope>
    <source>
        <strain evidence="2">F1</strain>
    </source>
</reference>
<feature type="domain" description="EF-hand" evidence="1">
    <location>
        <begin position="175"/>
        <end position="201"/>
    </location>
</feature>